<feature type="region of interest" description="Disordered" evidence="1">
    <location>
        <begin position="1"/>
        <end position="40"/>
    </location>
</feature>
<sequence>MHPDVVADVHDRGDIGIGQQFPDALEEAGAADTPDQYGNPRAAEGVAVRLKGSHIRTAYALSDRAMFGL</sequence>
<accession>A0A511MW06</accession>
<dbReference type="AlphaFoldDB" id="A0A511MW06"/>
<organism evidence="2 3">
    <name type="scientific">Nocardia ninae NBRC 108245</name>
    <dbReference type="NCBI Taxonomy" id="1210091"/>
    <lineage>
        <taxon>Bacteria</taxon>
        <taxon>Bacillati</taxon>
        <taxon>Actinomycetota</taxon>
        <taxon>Actinomycetes</taxon>
        <taxon>Mycobacteriales</taxon>
        <taxon>Nocardiaceae</taxon>
        <taxon>Nocardia</taxon>
    </lineage>
</organism>
<name>A0A511MW06_9NOCA</name>
<dbReference type="EMBL" id="BJXA01000157">
    <property type="protein sequence ID" value="GEM44296.1"/>
    <property type="molecule type" value="Genomic_DNA"/>
</dbReference>
<comment type="caution">
    <text evidence="2">The sequence shown here is derived from an EMBL/GenBank/DDBJ whole genome shotgun (WGS) entry which is preliminary data.</text>
</comment>
<gene>
    <name evidence="2" type="ORF">NN4_88150</name>
</gene>
<protein>
    <submittedName>
        <fullName evidence="2">Uncharacterized protein</fullName>
    </submittedName>
</protein>
<evidence type="ECO:0000313" key="3">
    <source>
        <dbReference type="Proteomes" id="UP000321424"/>
    </source>
</evidence>
<reference evidence="2 3" key="1">
    <citation type="submission" date="2019-07" db="EMBL/GenBank/DDBJ databases">
        <title>Whole genome shotgun sequence of Nocardia ninae NBRC 108245.</title>
        <authorList>
            <person name="Hosoyama A."/>
            <person name="Uohara A."/>
            <person name="Ohji S."/>
            <person name="Ichikawa N."/>
        </authorList>
    </citation>
    <scope>NUCLEOTIDE SEQUENCE [LARGE SCALE GENOMIC DNA]</scope>
    <source>
        <strain evidence="2 3">NBRC 108245</strain>
    </source>
</reference>
<evidence type="ECO:0000256" key="1">
    <source>
        <dbReference type="SAM" id="MobiDB-lite"/>
    </source>
</evidence>
<feature type="compositionally biased region" description="Basic and acidic residues" evidence="1">
    <location>
        <begin position="1"/>
        <end position="14"/>
    </location>
</feature>
<keyword evidence="3" id="KW-1185">Reference proteome</keyword>
<evidence type="ECO:0000313" key="2">
    <source>
        <dbReference type="EMBL" id="GEM44296.1"/>
    </source>
</evidence>
<proteinExistence type="predicted"/>
<dbReference type="Proteomes" id="UP000321424">
    <property type="component" value="Unassembled WGS sequence"/>
</dbReference>